<dbReference type="InterPro" id="IPR006384">
    <property type="entry name" value="HAD_hydro_PyrdxlP_Pase-like"/>
</dbReference>
<dbReference type="NCBIfam" id="TIGR01489">
    <property type="entry name" value="DKMTPPase-SF"/>
    <property type="match status" value="1"/>
</dbReference>
<dbReference type="STRING" id="796925.A0A137NSE5"/>
<evidence type="ECO:0000256" key="4">
    <source>
        <dbReference type="ARBA" id="ARBA00022842"/>
    </source>
</evidence>
<evidence type="ECO:0000313" key="9">
    <source>
        <dbReference type="Proteomes" id="UP000070444"/>
    </source>
</evidence>
<dbReference type="OrthoDB" id="10267182at2759"/>
<evidence type="ECO:0000256" key="1">
    <source>
        <dbReference type="ARBA" id="ARBA00001946"/>
    </source>
</evidence>
<dbReference type="PANTHER" id="PTHR20889">
    <property type="entry name" value="PHOSPHATASE, ORPHAN 1, 2"/>
    <property type="match status" value="1"/>
</dbReference>
<feature type="active site" description="Proton donor" evidence="5">
    <location>
        <position position="16"/>
    </location>
</feature>
<keyword evidence="9" id="KW-1185">Reference proteome</keyword>
<gene>
    <name evidence="8" type="ORF">CONCODRAFT_80707</name>
</gene>
<evidence type="ECO:0000313" key="8">
    <source>
        <dbReference type="EMBL" id="KXN65689.1"/>
    </source>
</evidence>
<feature type="binding site" evidence="6">
    <location>
        <position position="102"/>
    </location>
    <ligand>
        <name>substrate</name>
    </ligand>
</feature>
<evidence type="ECO:0000256" key="6">
    <source>
        <dbReference type="PIRSR" id="PIRSR031051-2"/>
    </source>
</evidence>
<dbReference type="PIRSF" id="PIRSF031051">
    <property type="entry name" value="PyrdxlP_Pase_PHOSPHO2"/>
    <property type="match status" value="1"/>
</dbReference>
<keyword evidence="3" id="KW-0378">Hydrolase</keyword>
<dbReference type="InterPro" id="IPR016965">
    <property type="entry name" value="Pase_PHOSPHO-typ"/>
</dbReference>
<feature type="active site" description="Nucleophile" evidence="5">
    <location>
        <position position="14"/>
    </location>
</feature>
<evidence type="ECO:0000256" key="2">
    <source>
        <dbReference type="ARBA" id="ARBA00022723"/>
    </source>
</evidence>
<accession>A0A137NSE5</accession>
<feature type="binding site" evidence="7">
    <location>
        <position position="14"/>
    </location>
    <ligand>
        <name>Mg(2+)</name>
        <dbReference type="ChEBI" id="CHEBI:18420"/>
    </ligand>
</feature>
<dbReference type="OMA" id="FHSHECQ"/>
<keyword evidence="4 7" id="KW-0460">Magnesium</keyword>
<evidence type="ECO:0000256" key="7">
    <source>
        <dbReference type="PIRSR" id="PIRSR031051-3"/>
    </source>
</evidence>
<dbReference type="Pfam" id="PF06888">
    <property type="entry name" value="Put_Phosphatase"/>
    <property type="match status" value="1"/>
</dbReference>
<dbReference type="AlphaFoldDB" id="A0A137NSE5"/>
<dbReference type="GO" id="GO:0016791">
    <property type="term" value="F:phosphatase activity"/>
    <property type="evidence" value="ECO:0007669"/>
    <property type="project" value="InterPro"/>
</dbReference>
<sequence>MTKSNSNNKLIVFDFDNTLTNYYSDNFAISNLDAEFKEFFEVWHVEQPWYIVMNDLFNKAHSKGFSKIDLLNNLENFPLDPCILKLIETAKEQGFDLVIISDGNELFINQILLNYGIRDHFNLLITNKVNESLDGKLNLVPYLNFEDGEGHDCQHTVNGKKLCNLNLCKGTELNKLLNQNNYDRIVYTGDGENDFCPMLQLRSNDLMCIRKGERLESLYDLEKSNFKIYPEVLTWENHSDLLNIFEEKVFS</sequence>
<dbReference type="NCBIfam" id="TIGR01488">
    <property type="entry name" value="HAD-SF-IB"/>
    <property type="match status" value="1"/>
</dbReference>
<evidence type="ECO:0008006" key="10">
    <source>
        <dbReference type="Google" id="ProtNLM"/>
    </source>
</evidence>
<protein>
    <recommendedName>
        <fullName evidence="10">HAD-like protein</fullName>
    </recommendedName>
</protein>
<dbReference type="GO" id="GO:0046872">
    <property type="term" value="F:metal ion binding"/>
    <property type="evidence" value="ECO:0007669"/>
    <property type="project" value="UniProtKB-KW"/>
</dbReference>
<evidence type="ECO:0000256" key="3">
    <source>
        <dbReference type="ARBA" id="ARBA00022801"/>
    </source>
</evidence>
<keyword evidence="2 7" id="KW-0479">Metal-binding</keyword>
<organism evidence="8 9">
    <name type="scientific">Conidiobolus coronatus (strain ATCC 28846 / CBS 209.66 / NRRL 28638)</name>
    <name type="common">Delacroixia coronata</name>
    <dbReference type="NCBI Taxonomy" id="796925"/>
    <lineage>
        <taxon>Eukaryota</taxon>
        <taxon>Fungi</taxon>
        <taxon>Fungi incertae sedis</taxon>
        <taxon>Zoopagomycota</taxon>
        <taxon>Entomophthoromycotina</taxon>
        <taxon>Entomophthoromycetes</taxon>
        <taxon>Entomophthorales</taxon>
        <taxon>Ancylistaceae</taxon>
        <taxon>Conidiobolus</taxon>
    </lineage>
</organism>
<evidence type="ECO:0000256" key="5">
    <source>
        <dbReference type="PIRSR" id="PIRSR031051-1"/>
    </source>
</evidence>
<dbReference type="PANTHER" id="PTHR20889:SF12">
    <property type="entry name" value="LP01149P"/>
    <property type="match status" value="1"/>
</dbReference>
<dbReference type="EMBL" id="KQ964831">
    <property type="protein sequence ID" value="KXN65689.1"/>
    <property type="molecule type" value="Genomic_DNA"/>
</dbReference>
<feature type="binding site" evidence="7">
    <location>
        <position position="16"/>
    </location>
    <ligand>
        <name>Mg(2+)</name>
        <dbReference type="ChEBI" id="CHEBI:18420"/>
    </ligand>
</feature>
<dbReference type="InterPro" id="IPR036412">
    <property type="entry name" value="HAD-like_sf"/>
</dbReference>
<comment type="cofactor">
    <cofactor evidence="1 7">
        <name>Mg(2+)</name>
        <dbReference type="ChEBI" id="CHEBI:18420"/>
    </cofactor>
</comment>
<proteinExistence type="predicted"/>
<name>A0A137NSE5_CONC2</name>
<reference evidence="8 9" key="1">
    <citation type="journal article" date="2015" name="Genome Biol. Evol.">
        <title>Phylogenomic analyses indicate that early fungi evolved digesting cell walls of algal ancestors of land plants.</title>
        <authorList>
            <person name="Chang Y."/>
            <person name="Wang S."/>
            <person name="Sekimoto S."/>
            <person name="Aerts A.L."/>
            <person name="Choi C."/>
            <person name="Clum A."/>
            <person name="LaButti K.M."/>
            <person name="Lindquist E.A."/>
            <person name="Yee Ngan C."/>
            <person name="Ohm R.A."/>
            <person name="Salamov A.A."/>
            <person name="Grigoriev I.V."/>
            <person name="Spatafora J.W."/>
            <person name="Berbee M.L."/>
        </authorList>
    </citation>
    <scope>NUCLEOTIDE SEQUENCE [LARGE SCALE GENOMIC DNA]</scope>
    <source>
        <strain evidence="8 9">NRRL 28638</strain>
    </source>
</reference>
<feature type="binding site" evidence="7">
    <location>
        <position position="190"/>
    </location>
    <ligand>
        <name>Mg(2+)</name>
        <dbReference type="ChEBI" id="CHEBI:18420"/>
    </ligand>
</feature>
<feature type="binding site" evidence="6">
    <location>
        <position position="25"/>
    </location>
    <ligand>
        <name>substrate</name>
    </ligand>
</feature>
<dbReference type="InterPro" id="IPR023214">
    <property type="entry name" value="HAD_sf"/>
</dbReference>
<dbReference type="Proteomes" id="UP000070444">
    <property type="component" value="Unassembled WGS sequence"/>
</dbReference>
<dbReference type="Gene3D" id="3.40.50.1000">
    <property type="entry name" value="HAD superfamily/HAD-like"/>
    <property type="match status" value="1"/>
</dbReference>
<dbReference type="SUPFAM" id="SSF56784">
    <property type="entry name" value="HAD-like"/>
    <property type="match status" value="1"/>
</dbReference>